<evidence type="ECO:0000313" key="3">
    <source>
        <dbReference type="Proteomes" id="UP000245910"/>
    </source>
</evidence>
<evidence type="ECO:0000256" key="1">
    <source>
        <dbReference type="SAM" id="MobiDB-lite"/>
    </source>
</evidence>
<organism evidence="2 3">
    <name type="scientific">Fusarium venenatum</name>
    <dbReference type="NCBI Taxonomy" id="56646"/>
    <lineage>
        <taxon>Eukaryota</taxon>
        <taxon>Fungi</taxon>
        <taxon>Dikarya</taxon>
        <taxon>Ascomycota</taxon>
        <taxon>Pezizomycotina</taxon>
        <taxon>Sordariomycetes</taxon>
        <taxon>Hypocreomycetidae</taxon>
        <taxon>Hypocreales</taxon>
        <taxon>Nectriaceae</taxon>
        <taxon>Fusarium</taxon>
    </lineage>
</organism>
<accession>A0A2L2TWP4</accession>
<dbReference type="EMBL" id="LN649229">
    <property type="protein sequence ID" value="CEI64985.1"/>
    <property type="molecule type" value="Genomic_DNA"/>
</dbReference>
<protein>
    <submittedName>
        <fullName evidence="2">Uncharacterized protein</fullName>
    </submittedName>
</protein>
<dbReference type="AlphaFoldDB" id="A0A2L2TWP4"/>
<proteinExistence type="predicted"/>
<sequence length="321" mass="36248">MKFFIIFLLATRLSVGIAFYFFFERNRASKEECSNGIWQSHMIPELFSVYWSGRNKFLETPPNPDGVNPTSVSHNRTSTGGKIDEEHRPLSYLDYEYNVMNGGIIMEEKPAGFTLLEMKPWVPAELIATDDQERLPEYIIYKGLVYRDHPNMLRIHTALITRLVTSNYWRESLKLLPRKPIQSIHSQSTPAITNFDTEPYPVPRQYQPSPSQCATKFPTSNAGIFLVSGFLAESSKNAVRRVSDLFLTGFGLSNPATRQFKRHKSQDMLLSHPHQAGKEIQKDSNLGTVTPASSWAEIVQTADAPVQYGASITAPSHQVGH</sequence>
<evidence type="ECO:0000313" key="2">
    <source>
        <dbReference type="EMBL" id="CEI64985.1"/>
    </source>
</evidence>
<reference evidence="3" key="1">
    <citation type="submission" date="2014-10" db="EMBL/GenBank/DDBJ databases">
        <authorList>
            <person name="King R."/>
        </authorList>
    </citation>
    <scope>NUCLEOTIDE SEQUENCE [LARGE SCALE GENOMIC DNA]</scope>
    <source>
        <strain evidence="3">A3/5</strain>
    </source>
</reference>
<feature type="compositionally biased region" description="Polar residues" evidence="1">
    <location>
        <begin position="68"/>
        <end position="80"/>
    </location>
</feature>
<dbReference type="Proteomes" id="UP000245910">
    <property type="component" value="Chromosome I"/>
</dbReference>
<keyword evidence="3" id="KW-1185">Reference proteome</keyword>
<name>A0A2L2TWP4_9HYPO</name>
<feature type="region of interest" description="Disordered" evidence="1">
    <location>
        <begin position="60"/>
        <end position="82"/>
    </location>
</feature>